<feature type="chain" id="PRO_5001668229" evidence="1">
    <location>
        <begin position="25"/>
        <end position="1246"/>
    </location>
</feature>
<proteinExistence type="predicted"/>
<sequence>MRKKYPLLLIVALLVAWGSLPIAAQNATISPSLGNLISAFTHNPHEVGFEGGYGSLWQHKQLPITYSCSEEPVLSKDGVLGNHTCNFLYYTKDGKERLIHVTGVTPNYSSISMPKGYKITGYKIVIKNNLSLPSEKAIFNDVMPSLPFERWKDWTFGEVDREKIRPDHKPIDPIFRNDAKAVIPTNSFGQTFTIERHAADMGHILYFCFAGNTGRGKLAAFTYESIELWFTANNGFEYKLSPRIEHDGHISLSENDMPLGKTDMGELKQREKRGKKFYSYDQYESREMTASVNLYEEGAHDGSTWDASQGNKIFKVVNSNDELWYALQKGTYFVEAPTTAKVSAPTGESKVPVGYRIVGIKVDYKKDRYKSPGFLLKATRQHPKKPIYLDSEAKGGANQTVWHRTENDEIYTLINGKPMYLWHDKIENPSPTPIAAKLSSENKHVKYLWHSGSPYFWVGDKQYYLRIENGNTAFFHYGTQGIAPKIAPTLGSSDSNPFRLKIYGPTGAENDPLNKVVNVEDKTPNGFVRINGYNNDAVKFKIEELPAHSSPTALVNITVIMETLNPYIKSVDVVCHGAYNTEQVRTFEATDFNLGGEKFVYRVPKGFSEQTKLKFTFRNLKSDFADGTYLNNPGTHNSRYSFVASDYYNKVNDDLYTNKDVVANYDYTKKIEVDLAGNIAFPFNNAGDLSNKQSTLTSAYFTERQFTMSEYTKMTGEVETNINGVITKATEHGKFAQDNTLLRDNETKTMYLYTTDETRYNIAPTKKEQHRAFAYYHTVIKLEVKNYEPKVKWIPLYNNAMYNKDAANKHYMSTPLVGAEIQTTESGLEGNKHQQGATSEFGYLTLNQIVDVMEQSIAKGTDPNVPKSLGDVLFVDNSKLFDIIRKEHNQKLVPILEDLRNKLAKNALIYLPYRAEQLASVSHTALQRTDGKGFEGHTNIVLTDKLPFYAPYDIQLKPENHATYTRDVTVQGKGRVNYATLVLPYGLTLDGNGMHSNAVGTQSHFYLARMRDNSLVCSSTPKHEGADYEVTANLKKLTGGNKSEANVPYIVNIAPGYGDGNISFVATEKGALIKKTPEAGSGLLTGYAVNCTLDGHPIPFKSYYTYSGRVINKSGNEMVFYFSLDRFVAFKNLKKEKLFLFPFRSVFHFENHGGILAKAFNSFGLSFDGDEETTPTSIEDVQEEITLKVTVSEGQIKAEARKDAPLNIYTVSGQCVTRAMIKSGETRTFYLAPGVYLVNGKKMIVN</sequence>
<accession>A0A069QL44</accession>
<protein>
    <submittedName>
        <fullName evidence="2">Uncharacterized protein</fullName>
    </submittedName>
</protein>
<organism evidence="2 3">
    <name type="scientific">Hoylesella loescheii DSM 19665 = JCM 12249 = ATCC 15930</name>
    <dbReference type="NCBI Taxonomy" id="1122985"/>
    <lineage>
        <taxon>Bacteria</taxon>
        <taxon>Pseudomonadati</taxon>
        <taxon>Bacteroidota</taxon>
        <taxon>Bacteroidia</taxon>
        <taxon>Bacteroidales</taxon>
        <taxon>Prevotellaceae</taxon>
        <taxon>Hoylesella</taxon>
    </lineage>
</organism>
<evidence type="ECO:0000313" key="2">
    <source>
        <dbReference type="EMBL" id="KDR52739.1"/>
    </source>
</evidence>
<dbReference type="HOGENOM" id="CLU_265260_0_0_10"/>
<dbReference type="Proteomes" id="UP000027442">
    <property type="component" value="Unassembled WGS sequence"/>
</dbReference>
<keyword evidence="1" id="KW-0732">Signal</keyword>
<evidence type="ECO:0000313" key="3">
    <source>
        <dbReference type="Proteomes" id="UP000027442"/>
    </source>
</evidence>
<feature type="signal peptide" evidence="1">
    <location>
        <begin position="1"/>
        <end position="24"/>
    </location>
</feature>
<reference evidence="2 3" key="1">
    <citation type="submission" date="2013-08" db="EMBL/GenBank/DDBJ databases">
        <authorList>
            <person name="Weinstock G."/>
            <person name="Sodergren E."/>
            <person name="Wylie T."/>
            <person name="Fulton L."/>
            <person name="Fulton R."/>
            <person name="Fronick C."/>
            <person name="O'Laughlin M."/>
            <person name="Godfrey J."/>
            <person name="Miner T."/>
            <person name="Herter B."/>
            <person name="Appelbaum E."/>
            <person name="Cordes M."/>
            <person name="Lek S."/>
            <person name="Wollam A."/>
            <person name="Pepin K.H."/>
            <person name="Palsikar V.B."/>
            <person name="Mitreva M."/>
            <person name="Wilson R.K."/>
        </authorList>
    </citation>
    <scope>NUCLEOTIDE SEQUENCE [LARGE SCALE GENOMIC DNA]</scope>
    <source>
        <strain evidence="2 3">ATCC 15930</strain>
    </source>
</reference>
<dbReference type="AlphaFoldDB" id="A0A069QL44"/>
<evidence type="ECO:0000256" key="1">
    <source>
        <dbReference type="SAM" id="SignalP"/>
    </source>
</evidence>
<keyword evidence="3" id="KW-1185">Reference proteome</keyword>
<dbReference type="PATRIC" id="fig|1122985.7.peg.1173"/>
<name>A0A069QL44_HOYLO</name>
<gene>
    <name evidence="2" type="ORF">HMPREF1991_01132</name>
</gene>
<dbReference type="EMBL" id="JNGW01000045">
    <property type="protein sequence ID" value="KDR52739.1"/>
    <property type="molecule type" value="Genomic_DNA"/>
</dbReference>
<comment type="caution">
    <text evidence="2">The sequence shown here is derived from an EMBL/GenBank/DDBJ whole genome shotgun (WGS) entry which is preliminary data.</text>
</comment>